<dbReference type="SUPFAM" id="SSF52540">
    <property type="entry name" value="P-loop containing nucleoside triphosphate hydrolases"/>
    <property type="match status" value="1"/>
</dbReference>
<feature type="compositionally biased region" description="Basic and acidic residues" evidence="4">
    <location>
        <begin position="364"/>
        <end position="378"/>
    </location>
</feature>
<dbReference type="SUPFAM" id="SSF54211">
    <property type="entry name" value="Ribosomal protein S5 domain 2-like"/>
    <property type="match status" value="1"/>
</dbReference>
<dbReference type="InterPro" id="IPR005517">
    <property type="entry name" value="Transl_elong_EFG/EF2_IV"/>
</dbReference>
<dbReference type="Gene3D" id="3.30.70.870">
    <property type="entry name" value="Elongation Factor G (Translational Gtpase), domain 3"/>
    <property type="match status" value="1"/>
</dbReference>
<dbReference type="GO" id="GO:0005525">
    <property type="term" value="F:GTP binding"/>
    <property type="evidence" value="ECO:0007669"/>
    <property type="project" value="UniProtKB-KW"/>
</dbReference>
<feature type="region of interest" description="Disordered" evidence="4">
    <location>
        <begin position="755"/>
        <end position="781"/>
    </location>
</feature>
<dbReference type="GO" id="GO:0006412">
    <property type="term" value="P:translation"/>
    <property type="evidence" value="ECO:0007669"/>
    <property type="project" value="UniProtKB-KW"/>
</dbReference>
<gene>
    <name evidence="6" type="ORF">SAMN05421748_1553</name>
</gene>
<keyword evidence="2" id="KW-0648">Protein biosynthesis</keyword>
<evidence type="ECO:0000313" key="7">
    <source>
        <dbReference type="Proteomes" id="UP000219612"/>
    </source>
</evidence>
<keyword evidence="3" id="KW-0342">GTP-binding</keyword>
<name>A0A285KUI4_9ACTN</name>
<evidence type="ECO:0000313" key="6">
    <source>
        <dbReference type="EMBL" id="SNY75056.1"/>
    </source>
</evidence>
<feature type="domain" description="Tr-type G" evidence="5">
    <location>
        <begin position="1"/>
        <end position="286"/>
    </location>
</feature>
<dbReference type="PANTHER" id="PTHR43261">
    <property type="entry name" value="TRANSLATION ELONGATION FACTOR G-RELATED"/>
    <property type="match status" value="1"/>
</dbReference>
<dbReference type="InterPro" id="IPR014721">
    <property type="entry name" value="Ribsml_uS5_D2-typ_fold_subgr"/>
</dbReference>
<dbReference type="OrthoDB" id="9801472at2"/>
<keyword evidence="7" id="KW-1185">Reference proteome</keyword>
<dbReference type="RefSeq" id="WP_097329253.1">
    <property type="nucleotide sequence ID" value="NZ_OBDY01000055.1"/>
</dbReference>
<dbReference type="InterPro" id="IPR000795">
    <property type="entry name" value="T_Tr_GTP-bd_dom"/>
</dbReference>
<dbReference type="Proteomes" id="UP000219612">
    <property type="component" value="Unassembled WGS sequence"/>
</dbReference>
<evidence type="ECO:0000259" key="5">
    <source>
        <dbReference type="PROSITE" id="PS51722"/>
    </source>
</evidence>
<dbReference type="GO" id="GO:0032790">
    <property type="term" value="P:ribosome disassembly"/>
    <property type="evidence" value="ECO:0007669"/>
    <property type="project" value="TreeGrafter"/>
</dbReference>
<dbReference type="PROSITE" id="PS51722">
    <property type="entry name" value="G_TR_2"/>
    <property type="match status" value="1"/>
</dbReference>
<dbReference type="SUPFAM" id="SSF50447">
    <property type="entry name" value="Translation proteins"/>
    <property type="match status" value="1"/>
</dbReference>
<dbReference type="Gene3D" id="3.40.50.300">
    <property type="entry name" value="P-loop containing nucleotide triphosphate hydrolases"/>
    <property type="match status" value="1"/>
</dbReference>
<organism evidence="6 7">
    <name type="scientific">Paractinoplanes atraurantiacus</name>
    <dbReference type="NCBI Taxonomy" id="1036182"/>
    <lineage>
        <taxon>Bacteria</taxon>
        <taxon>Bacillati</taxon>
        <taxon>Actinomycetota</taxon>
        <taxon>Actinomycetes</taxon>
        <taxon>Micromonosporales</taxon>
        <taxon>Micromonosporaceae</taxon>
        <taxon>Paractinoplanes</taxon>
    </lineage>
</organism>
<feature type="region of interest" description="Disordered" evidence="4">
    <location>
        <begin position="327"/>
        <end position="438"/>
    </location>
</feature>
<keyword evidence="1" id="KW-0547">Nucleotide-binding</keyword>
<sequence>MPFLNLGVVAHVDAGKTSLTERLLHAGGVTDHVGSVDAGDTQTDSLDLERRRGITIKTAVASFPLGDVTVNLIDTPGHPDFIAEVERALRILDGAVLVVSAVEGVQAQTRILMRTLRRLGVPTLIFINKIDRPGAREQSLLRDLATRLTPDIIPMSTLLAAGTPNASIRPLGRTTDQASATLAGTTSPAGTHGPGGAAGAAGAITPAGVADAAFIARLVDISGDSQVLSDWVRDERSVPYDRVRDVLTARTRAGLLHPVFFGSAVTGAGIDELMAALPALLPTTPGSADGPLSGTIFKVDRDDHGRRVAYVRMFSGALNIRDRIPVGTADQSGTTAYPTSAHRITRESDGQAALAATPNPVTGRENDDPARPAKEVHDAIAGQAALASTPNPVTGRGSGDQATIAAKPSHTPSGGRGSGGQATIAANPSHTPSGGRGCGGHAVITGIEAIEGGAGVRRRALVAGQIGKVHGLREARIGDAIGDAPMSGQIFAPPTLESVVKPRNPADGRRLHVALSELAGQDPLINLRQRGAELSVSLYGEVQKEVIGATLVEAYGIEVVFEETRTIHIERPAGVGCAGRTLGKEGNPTLATLDLRVEPGPGVTFALEVPVEQVPIHVFKAVELFRESLTAYVEESLTQGLLGWRVTDVRVTATRTGFVSPATRAADFRKLVPIVLREALERAGTVVCEPISRFRLEVPESTLGAVLAALGRYGAVPESSAASLVEGLVPTARVRALEQAIPGLTHGEGVLETTFERYDPRPRTSAASQSPSEIASAEREA</sequence>
<dbReference type="PANTHER" id="PTHR43261:SF1">
    <property type="entry name" value="RIBOSOME-RELEASING FACTOR 2, MITOCHONDRIAL"/>
    <property type="match status" value="1"/>
</dbReference>
<dbReference type="InterPro" id="IPR031157">
    <property type="entry name" value="G_TR_CS"/>
</dbReference>
<evidence type="ECO:0000256" key="4">
    <source>
        <dbReference type="SAM" id="MobiDB-lite"/>
    </source>
</evidence>
<feature type="compositionally biased region" description="Polar residues" evidence="4">
    <location>
        <begin position="329"/>
        <end position="338"/>
    </location>
</feature>
<dbReference type="PROSITE" id="PS00301">
    <property type="entry name" value="G_TR_1"/>
    <property type="match status" value="1"/>
</dbReference>
<dbReference type="NCBIfam" id="TIGR00231">
    <property type="entry name" value="small_GTP"/>
    <property type="match status" value="1"/>
</dbReference>
<dbReference type="InterPro" id="IPR027417">
    <property type="entry name" value="P-loop_NTPase"/>
</dbReference>
<dbReference type="InterPro" id="IPR005225">
    <property type="entry name" value="Small_GTP-bd"/>
</dbReference>
<evidence type="ECO:0000256" key="3">
    <source>
        <dbReference type="ARBA" id="ARBA00023134"/>
    </source>
</evidence>
<dbReference type="GO" id="GO:0003924">
    <property type="term" value="F:GTPase activity"/>
    <property type="evidence" value="ECO:0007669"/>
    <property type="project" value="InterPro"/>
</dbReference>
<dbReference type="Gene3D" id="3.30.230.10">
    <property type="match status" value="1"/>
</dbReference>
<evidence type="ECO:0000256" key="2">
    <source>
        <dbReference type="ARBA" id="ARBA00022917"/>
    </source>
</evidence>
<dbReference type="Pfam" id="PF00009">
    <property type="entry name" value="GTP_EFTU"/>
    <property type="match status" value="1"/>
</dbReference>
<accession>A0A285KUI4</accession>
<dbReference type="Pfam" id="PF03764">
    <property type="entry name" value="EFG_IV"/>
    <property type="match status" value="1"/>
</dbReference>
<dbReference type="InterPro" id="IPR009000">
    <property type="entry name" value="Transl_B-barrel_sf"/>
</dbReference>
<protein>
    <submittedName>
        <fullName evidence="6">Ribosomal protection tetracycline resistance protein</fullName>
    </submittedName>
</protein>
<dbReference type="PRINTS" id="PR00315">
    <property type="entry name" value="ELONGATNFCT"/>
</dbReference>
<dbReference type="InterPro" id="IPR020568">
    <property type="entry name" value="Ribosomal_Su5_D2-typ_SF"/>
</dbReference>
<dbReference type="Gene3D" id="2.40.30.10">
    <property type="entry name" value="Translation factors"/>
    <property type="match status" value="1"/>
</dbReference>
<dbReference type="InterPro" id="IPR035647">
    <property type="entry name" value="EFG_III/V"/>
</dbReference>
<reference evidence="6 7" key="1">
    <citation type="submission" date="2017-09" db="EMBL/GenBank/DDBJ databases">
        <authorList>
            <person name="Ehlers B."/>
            <person name="Leendertz F.H."/>
        </authorList>
    </citation>
    <scope>NUCLEOTIDE SEQUENCE [LARGE SCALE GENOMIC DNA]</scope>
    <source>
        <strain evidence="6 7">CGMCC 4.6857</strain>
    </source>
</reference>
<dbReference type="Pfam" id="PF00679">
    <property type="entry name" value="EFG_C"/>
    <property type="match status" value="1"/>
</dbReference>
<dbReference type="AlphaFoldDB" id="A0A285KUI4"/>
<dbReference type="SMART" id="SM00889">
    <property type="entry name" value="EFG_IV"/>
    <property type="match status" value="1"/>
</dbReference>
<dbReference type="InterPro" id="IPR000640">
    <property type="entry name" value="EFG_V-like"/>
</dbReference>
<dbReference type="SUPFAM" id="SSF54980">
    <property type="entry name" value="EF-G C-terminal domain-like"/>
    <property type="match status" value="2"/>
</dbReference>
<evidence type="ECO:0000256" key="1">
    <source>
        <dbReference type="ARBA" id="ARBA00022741"/>
    </source>
</evidence>
<proteinExistence type="predicted"/>
<dbReference type="EMBL" id="OBDY01000055">
    <property type="protein sequence ID" value="SNY75056.1"/>
    <property type="molecule type" value="Genomic_DNA"/>
</dbReference>